<feature type="transmembrane region" description="Helical" evidence="5">
    <location>
        <begin position="12"/>
        <end position="30"/>
    </location>
</feature>
<gene>
    <name evidence="7" type="ORF">SAMN05421760_1038</name>
</gene>
<dbReference type="PROSITE" id="PS51007">
    <property type="entry name" value="CYTC"/>
    <property type="match status" value="1"/>
</dbReference>
<evidence type="ECO:0000256" key="2">
    <source>
        <dbReference type="ARBA" id="ARBA00022723"/>
    </source>
</evidence>
<proteinExistence type="predicted"/>
<evidence type="ECO:0000313" key="7">
    <source>
        <dbReference type="EMBL" id="SIS65583.1"/>
    </source>
</evidence>
<evidence type="ECO:0000313" key="8">
    <source>
        <dbReference type="Proteomes" id="UP000185999"/>
    </source>
</evidence>
<dbReference type="EMBL" id="FTOE01000003">
    <property type="protein sequence ID" value="SIS65583.1"/>
    <property type="molecule type" value="Genomic_DNA"/>
</dbReference>
<evidence type="ECO:0000256" key="3">
    <source>
        <dbReference type="ARBA" id="ARBA00023004"/>
    </source>
</evidence>
<keyword evidence="2 4" id="KW-0479">Metal-binding</keyword>
<dbReference type="InterPro" id="IPR036909">
    <property type="entry name" value="Cyt_c-like_dom_sf"/>
</dbReference>
<dbReference type="RefSeq" id="WP_054339616.1">
    <property type="nucleotide sequence ID" value="NZ_FTOE01000003.1"/>
</dbReference>
<evidence type="ECO:0000256" key="1">
    <source>
        <dbReference type="ARBA" id="ARBA00022617"/>
    </source>
</evidence>
<accession>A0A1N7KVF0</accession>
<dbReference type="Pfam" id="PF00034">
    <property type="entry name" value="Cytochrom_C"/>
    <property type="match status" value="1"/>
</dbReference>
<reference evidence="8" key="1">
    <citation type="submission" date="2017-01" db="EMBL/GenBank/DDBJ databases">
        <authorList>
            <person name="Varghese N."/>
            <person name="Submissions S."/>
        </authorList>
    </citation>
    <scope>NUCLEOTIDE SEQUENCE [LARGE SCALE GENOMIC DNA]</scope>
    <source>
        <strain evidence="8">DSM 22306</strain>
    </source>
</reference>
<dbReference type="GO" id="GO:0046872">
    <property type="term" value="F:metal ion binding"/>
    <property type="evidence" value="ECO:0007669"/>
    <property type="project" value="UniProtKB-KW"/>
</dbReference>
<keyword evidence="8" id="KW-1185">Reference proteome</keyword>
<dbReference type="AlphaFoldDB" id="A0A1N7KVF0"/>
<dbReference type="Proteomes" id="UP000185999">
    <property type="component" value="Unassembled WGS sequence"/>
</dbReference>
<dbReference type="GO" id="GO:0009055">
    <property type="term" value="F:electron transfer activity"/>
    <property type="evidence" value="ECO:0007669"/>
    <property type="project" value="InterPro"/>
</dbReference>
<keyword evidence="3 4" id="KW-0408">Iron</keyword>
<feature type="domain" description="Cytochrome c" evidence="6">
    <location>
        <begin position="52"/>
        <end position="164"/>
    </location>
</feature>
<organism evidence="7 8">
    <name type="scientific">Neptunomonas antarctica</name>
    <dbReference type="NCBI Taxonomy" id="619304"/>
    <lineage>
        <taxon>Bacteria</taxon>
        <taxon>Pseudomonadati</taxon>
        <taxon>Pseudomonadota</taxon>
        <taxon>Gammaproteobacteria</taxon>
        <taxon>Oceanospirillales</taxon>
        <taxon>Oceanospirillaceae</taxon>
        <taxon>Neptunomonas</taxon>
    </lineage>
</organism>
<dbReference type="GO" id="GO:0020037">
    <property type="term" value="F:heme binding"/>
    <property type="evidence" value="ECO:0007669"/>
    <property type="project" value="InterPro"/>
</dbReference>
<dbReference type="SUPFAM" id="SSF46626">
    <property type="entry name" value="Cytochrome c"/>
    <property type="match status" value="1"/>
</dbReference>
<keyword evidence="1 4" id="KW-0349">Heme</keyword>
<keyword evidence="5" id="KW-0812">Transmembrane</keyword>
<dbReference type="Gene3D" id="1.10.760.10">
    <property type="entry name" value="Cytochrome c-like domain"/>
    <property type="match status" value="1"/>
</dbReference>
<sequence>MDSVQAVTKLAIKLAVGGVVLLLAGCGMGMDDGSKYGSRTFNSNGEQIYYTGRSQSGAAISYQGGTMHTQMHSTSCASCHGDDRQGQRLYPQFWVVAPPLTRHTLIEGGDDGHGDHQRYDKRSLKAAIRQGLEPGGEILNTAMPRWQISDEDMDDLISFLISDSH</sequence>
<protein>
    <submittedName>
        <fullName evidence="7">Cytochrome c</fullName>
    </submittedName>
</protein>
<evidence type="ECO:0000256" key="4">
    <source>
        <dbReference type="PROSITE-ProRule" id="PRU00433"/>
    </source>
</evidence>
<keyword evidence="5" id="KW-1133">Transmembrane helix</keyword>
<dbReference type="InterPro" id="IPR009056">
    <property type="entry name" value="Cyt_c-like_dom"/>
</dbReference>
<keyword evidence="5" id="KW-0472">Membrane</keyword>
<dbReference type="STRING" id="619304.SAMN05421760_1038"/>
<evidence type="ECO:0000256" key="5">
    <source>
        <dbReference type="SAM" id="Phobius"/>
    </source>
</evidence>
<name>A0A1N7KVF0_9GAMM</name>
<evidence type="ECO:0000259" key="6">
    <source>
        <dbReference type="PROSITE" id="PS51007"/>
    </source>
</evidence>
<dbReference type="OrthoDB" id="6120839at2"/>